<dbReference type="EMBL" id="FOSR01000018">
    <property type="protein sequence ID" value="SFL18575.1"/>
    <property type="molecule type" value="Genomic_DNA"/>
</dbReference>
<dbReference type="SUPFAM" id="SSF56935">
    <property type="entry name" value="Porins"/>
    <property type="match status" value="1"/>
</dbReference>
<feature type="domain" description="TonB-dependent receptor plug" evidence="8">
    <location>
        <begin position="85"/>
        <end position="187"/>
    </location>
</feature>
<dbReference type="InterPro" id="IPR010104">
    <property type="entry name" value="TonB_rcpt_bac"/>
</dbReference>
<feature type="domain" description="TonB-dependent receptor-like beta-barrel" evidence="7">
    <location>
        <begin position="481"/>
        <end position="953"/>
    </location>
</feature>
<evidence type="ECO:0000256" key="6">
    <source>
        <dbReference type="SAM" id="SignalP"/>
    </source>
</evidence>
<dbReference type="NCBIfam" id="TIGR01782">
    <property type="entry name" value="TonB-Xanth-Caul"/>
    <property type="match status" value="1"/>
</dbReference>
<dbReference type="Pfam" id="PF00593">
    <property type="entry name" value="TonB_dep_Rec_b-barrel"/>
    <property type="match status" value="1"/>
</dbReference>
<dbReference type="Pfam" id="PF07715">
    <property type="entry name" value="Plug"/>
    <property type="match status" value="1"/>
</dbReference>
<evidence type="ECO:0000256" key="1">
    <source>
        <dbReference type="ARBA" id="ARBA00004442"/>
    </source>
</evidence>
<evidence type="ECO:0000313" key="10">
    <source>
        <dbReference type="Proteomes" id="UP000198725"/>
    </source>
</evidence>
<gene>
    <name evidence="9" type="ORF">SAMN05192579_11838</name>
</gene>
<feature type="signal peptide" evidence="6">
    <location>
        <begin position="1"/>
        <end position="25"/>
    </location>
</feature>
<keyword evidence="3" id="KW-0998">Cell outer membrane</keyword>
<keyword evidence="6" id="KW-0732">Signal</keyword>
<dbReference type="InterPro" id="IPR012910">
    <property type="entry name" value="Plug_dom"/>
</dbReference>
<dbReference type="Gene3D" id="2.40.170.20">
    <property type="entry name" value="TonB-dependent receptor, beta-barrel domain"/>
    <property type="match status" value="1"/>
</dbReference>
<proteinExistence type="inferred from homology"/>
<reference evidence="10" key="1">
    <citation type="submission" date="2016-10" db="EMBL/GenBank/DDBJ databases">
        <authorList>
            <person name="Varghese N."/>
            <person name="Submissions S."/>
        </authorList>
    </citation>
    <scope>NUCLEOTIDE SEQUENCE [LARGE SCALE GENOMIC DNA]</scope>
    <source>
        <strain evidence="10">MO64</strain>
    </source>
</reference>
<evidence type="ECO:0000256" key="5">
    <source>
        <dbReference type="SAM" id="MobiDB-lite"/>
    </source>
</evidence>
<comment type="subcellular location">
    <subcellularLocation>
        <location evidence="1 4">Cell outer membrane</location>
    </subcellularLocation>
</comment>
<comment type="similarity">
    <text evidence="4">Belongs to the TonB-dependent receptor family.</text>
</comment>
<dbReference type="InterPro" id="IPR036942">
    <property type="entry name" value="Beta-barrel_TonB_sf"/>
</dbReference>
<evidence type="ECO:0000259" key="8">
    <source>
        <dbReference type="Pfam" id="PF07715"/>
    </source>
</evidence>
<evidence type="ECO:0000256" key="4">
    <source>
        <dbReference type="RuleBase" id="RU003357"/>
    </source>
</evidence>
<accession>A0A1I4FKV4</accession>
<dbReference type="Proteomes" id="UP000198725">
    <property type="component" value="Unassembled WGS sequence"/>
</dbReference>
<keyword evidence="4" id="KW-0798">TonB box</keyword>
<dbReference type="AlphaFoldDB" id="A0A1I4FKV4"/>
<feature type="compositionally biased region" description="Low complexity" evidence="5">
    <location>
        <begin position="32"/>
        <end position="48"/>
    </location>
</feature>
<keyword evidence="10" id="KW-1185">Reference proteome</keyword>
<feature type="region of interest" description="Disordered" evidence="5">
    <location>
        <begin position="29"/>
        <end position="64"/>
    </location>
</feature>
<evidence type="ECO:0000313" key="9">
    <source>
        <dbReference type="EMBL" id="SFL18575.1"/>
    </source>
</evidence>
<dbReference type="InterPro" id="IPR037066">
    <property type="entry name" value="Plug_dom_sf"/>
</dbReference>
<feature type="compositionally biased region" description="Basic and acidic residues" evidence="5">
    <location>
        <begin position="49"/>
        <end position="61"/>
    </location>
</feature>
<feature type="chain" id="PRO_5011532808" evidence="6">
    <location>
        <begin position="26"/>
        <end position="988"/>
    </location>
</feature>
<dbReference type="InterPro" id="IPR000531">
    <property type="entry name" value="Beta-barrel_TonB"/>
</dbReference>
<sequence length="988" mass="106092">MVLKHKVLALAVASVCLGMCAVANAGTAPLASQQQDTQTTSSSNTKTDNNGKSDKTTDKRQPQKMAAVQVNGFVSSIENSTALKRNANTIVEAVSAEQVGKLPGVSIADTLGRLPGLAVQTVDGRPQVLTIHGLGPDFSTALINGGQQVSTNNNRDVAFDQYPSSWFDNVVVHLSPEANLIGQGLAGTVDMHTIRPLDKSGPEAAVNAKYIGNSMSELSPGKGVSNHGYNVNGVWVNQFADHTIGVTLGVDLENNPSQIEHQAPWGYPTDSNGDYVIGGSKNYGITDSMKRNGFLATVQWQPNEFYTGTIDITADNFKEVQQAKGMELPLGYGPDGMTYLTPGTVSRGFVENGTYDHVNPVIRNDFNSTTARVYNFNWDNKFHINENWSADLDGNYSRATRRDVNLESYSGTGYYYGPNAYYDPATGSVTGSPHAPSGSFGFNELGNGMLYVDPSMNYGSGMVLTDPQGWGAGNKVVQEGFINAPHTVDYLANLRLSVERDFVSGPFSSLQFGASYATRNKTYNIDQNFLTLGGGSFSATNTPVLSAPFSGSSCAPLAWMGIGSMQCYNPFSLIANGTLTEVPVFMSSLPLPPNWKVRERDLNPYVQLNIDTYLGGISLRGNVGMQVDHTNQTSTGERVAPGSDVTGGHTDLIPVSGGTSYTRYLPSANLIFGLTDNDDLRFSAARTIAQPRMDQMNASQNVSGNITHLASTDPNQAFFSSNGGNAKLLPTKADNYNISYEHYFSGPASGYQCNSADQKNSDLCRSGGGGGYFAVSGYFLELSDYIDPNASYLYDFSAFVPSYLTPAQAATLGTTQGIVSGPTNDGHGYVKGAQVTLNLPFNLIAQPLDGFGVILTGNRTKSSLVYGNNPSPITVPGLSKWVANGTLYYQHAGFEARISDSYRSSFLGEVSGISSSRIEQTLNGGSTYDAQVSYSFEHGSFKGLTLIATGSNLSNKIFTTYQNNDPRQTQTWERYGRTYSLGVSYKFQ</sequence>
<keyword evidence="2 4" id="KW-0472">Membrane</keyword>
<organism evidence="9 10">
    <name type="scientific">Rhodanobacter glycinis</name>
    <dbReference type="NCBI Taxonomy" id="582702"/>
    <lineage>
        <taxon>Bacteria</taxon>
        <taxon>Pseudomonadati</taxon>
        <taxon>Pseudomonadota</taxon>
        <taxon>Gammaproteobacteria</taxon>
        <taxon>Lysobacterales</taxon>
        <taxon>Rhodanobacteraceae</taxon>
        <taxon>Rhodanobacter</taxon>
    </lineage>
</organism>
<evidence type="ECO:0000256" key="3">
    <source>
        <dbReference type="ARBA" id="ARBA00023237"/>
    </source>
</evidence>
<dbReference type="Gene3D" id="2.170.130.10">
    <property type="entry name" value="TonB-dependent receptor, plug domain"/>
    <property type="match status" value="1"/>
</dbReference>
<dbReference type="PANTHER" id="PTHR40980">
    <property type="entry name" value="PLUG DOMAIN-CONTAINING PROTEIN"/>
    <property type="match status" value="1"/>
</dbReference>
<dbReference type="PANTHER" id="PTHR40980:SF3">
    <property type="entry name" value="TONB-DEPENDENT RECEPTOR-LIKE BETA-BARREL DOMAIN-CONTAINING PROTEIN"/>
    <property type="match status" value="1"/>
</dbReference>
<evidence type="ECO:0000259" key="7">
    <source>
        <dbReference type="Pfam" id="PF00593"/>
    </source>
</evidence>
<dbReference type="GO" id="GO:0009279">
    <property type="term" value="C:cell outer membrane"/>
    <property type="evidence" value="ECO:0007669"/>
    <property type="project" value="UniProtKB-SubCell"/>
</dbReference>
<protein>
    <submittedName>
        <fullName evidence="9">Iron complex outermembrane recepter protein</fullName>
    </submittedName>
</protein>
<dbReference type="RefSeq" id="WP_092705070.1">
    <property type="nucleotide sequence ID" value="NZ_FOSR01000018.1"/>
</dbReference>
<name>A0A1I4FKV4_9GAMM</name>
<evidence type="ECO:0000256" key="2">
    <source>
        <dbReference type="ARBA" id="ARBA00023136"/>
    </source>
</evidence>